<keyword evidence="2" id="KW-1185">Reference proteome</keyword>
<evidence type="ECO:0000313" key="1">
    <source>
        <dbReference type="EMBL" id="QDT01247.1"/>
    </source>
</evidence>
<protein>
    <submittedName>
        <fullName evidence="1">Uncharacterized protein</fullName>
    </submittedName>
</protein>
<dbReference type="Proteomes" id="UP000319852">
    <property type="component" value="Chromosome"/>
</dbReference>
<gene>
    <name evidence="1" type="ORF">HG15A2_45890</name>
</gene>
<accession>A0A517N285</accession>
<proteinExistence type="predicted"/>
<evidence type="ECO:0000313" key="2">
    <source>
        <dbReference type="Proteomes" id="UP000319852"/>
    </source>
</evidence>
<dbReference type="AlphaFoldDB" id="A0A517N285"/>
<name>A0A517N285_9BACT</name>
<dbReference type="KEGG" id="amob:HG15A2_45890"/>
<dbReference type="EMBL" id="CP036263">
    <property type="protein sequence ID" value="QDT01247.1"/>
    <property type="molecule type" value="Genomic_DNA"/>
</dbReference>
<reference evidence="1 2" key="1">
    <citation type="submission" date="2019-02" db="EMBL/GenBank/DDBJ databases">
        <title>Deep-cultivation of Planctomycetes and their phenomic and genomic characterization uncovers novel biology.</title>
        <authorList>
            <person name="Wiegand S."/>
            <person name="Jogler M."/>
            <person name="Boedeker C."/>
            <person name="Pinto D."/>
            <person name="Vollmers J."/>
            <person name="Rivas-Marin E."/>
            <person name="Kohn T."/>
            <person name="Peeters S.H."/>
            <person name="Heuer A."/>
            <person name="Rast P."/>
            <person name="Oberbeckmann S."/>
            <person name="Bunk B."/>
            <person name="Jeske O."/>
            <person name="Meyerdierks A."/>
            <person name="Storesund J.E."/>
            <person name="Kallscheuer N."/>
            <person name="Luecker S."/>
            <person name="Lage O.M."/>
            <person name="Pohl T."/>
            <person name="Merkel B.J."/>
            <person name="Hornburger P."/>
            <person name="Mueller R.-W."/>
            <person name="Bruemmer F."/>
            <person name="Labrenz M."/>
            <person name="Spormann A.M."/>
            <person name="Op den Camp H."/>
            <person name="Overmann J."/>
            <person name="Amann R."/>
            <person name="Jetten M.S.M."/>
            <person name="Mascher T."/>
            <person name="Medema M.H."/>
            <person name="Devos D.P."/>
            <person name="Kaster A.-K."/>
            <person name="Ovreas L."/>
            <person name="Rohde M."/>
            <person name="Galperin M.Y."/>
            <person name="Jogler C."/>
        </authorList>
    </citation>
    <scope>NUCLEOTIDE SEQUENCE [LARGE SCALE GENOMIC DNA]</scope>
    <source>
        <strain evidence="1 2">HG15A2</strain>
    </source>
</reference>
<organism evidence="1 2">
    <name type="scientific">Adhaeretor mobilis</name>
    <dbReference type="NCBI Taxonomy" id="1930276"/>
    <lineage>
        <taxon>Bacteria</taxon>
        <taxon>Pseudomonadati</taxon>
        <taxon>Planctomycetota</taxon>
        <taxon>Planctomycetia</taxon>
        <taxon>Pirellulales</taxon>
        <taxon>Lacipirellulaceae</taxon>
        <taxon>Adhaeretor</taxon>
    </lineage>
</organism>
<sequence>MGYIYCQSDDVLTLELVIKELSKSFPGTKATGEYFENRIALEEELASKVGMPLDAAPIESTRDAARRLGPQPCFIIPLSDSLSLSGRLKESFFSLSAERDFTNSEVQPLVDCLETMGLKVSVCGGDARVPFEDALENFKSFLVSQGWSSDLLWLTRERVTGHKRTVWIFRPEELESCSPSREFYREILKSKSSIRIDALGKVGQRTLAYVHNWGANSRMLNFGVPTEETRLVLVGSRVWWWVVKTWSYVLGHPPFLKFFDITPAFSQSC</sequence>